<evidence type="ECO:0000313" key="2">
    <source>
        <dbReference type="Proteomes" id="UP000002624"/>
    </source>
</evidence>
<protein>
    <submittedName>
        <fullName evidence="1">Uncharacterized protein</fullName>
    </submittedName>
</protein>
<name>C6HC30_AJECH</name>
<dbReference type="EMBL" id="GG692422">
    <property type="protein sequence ID" value="EER42120.1"/>
    <property type="molecule type" value="Genomic_DNA"/>
</dbReference>
<organism evidence="1 2">
    <name type="scientific">Ajellomyces capsulatus (strain H143)</name>
    <name type="common">Darling's disease fungus</name>
    <name type="synonym">Histoplasma capsulatum</name>
    <dbReference type="NCBI Taxonomy" id="544712"/>
    <lineage>
        <taxon>Eukaryota</taxon>
        <taxon>Fungi</taxon>
        <taxon>Dikarya</taxon>
        <taxon>Ascomycota</taxon>
        <taxon>Pezizomycotina</taxon>
        <taxon>Eurotiomycetes</taxon>
        <taxon>Eurotiomycetidae</taxon>
        <taxon>Onygenales</taxon>
        <taxon>Ajellomycetaceae</taxon>
        <taxon>Histoplasma</taxon>
    </lineage>
</organism>
<dbReference type="VEuPathDB" id="FungiDB:HCDG_03579"/>
<dbReference type="HOGENOM" id="CLU_2262945_0_0_1"/>
<gene>
    <name evidence="1" type="ORF">HCDG_03579</name>
</gene>
<sequence>MPQGPRFIGLSVLIMTSSRSSNLTSVFGFDIASDSNDDSIAGQWGENYNIGPRRWAVFLINQRIFLEKKLDVTMRPACGWAGGQFAYTQSLLSVPFLTNIRLK</sequence>
<evidence type="ECO:0000313" key="1">
    <source>
        <dbReference type="EMBL" id="EER42120.1"/>
    </source>
</evidence>
<reference evidence="2" key="1">
    <citation type="submission" date="2009-05" db="EMBL/GenBank/DDBJ databases">
        <title>The genome sequence of Ajellomyces capsulatus strain H143.</title>
        <authorList>
            <person name="Champion M."/>
            <person name="Cuomo C.A."/>
            <person name="Ma L.-J."/>
            <person name="Henn M.R."/>
            <person name="Sil A."/>
            <person name="Goldman B."/>
            <person name="Young S.K."/>
            <person name="Kodira C.D."/>
            <person name="Zeng Q."/>
            <person name="Koehrsen M."/>
            <person name="Alvarado L."/>
            <person name="Berlin A.M."/>
            <person name="Borenstein D."/>
            <person name="Chen Z."/>
            <person name="Engels R."/>
            <person name="Freedman E."/>
            <person name="Gellesch M."/>
            <person name="Goldberg J."/>
            <person name="Griggs A."/>
            <person name="Gujja S."/>
            <person name="Heiman D.I."/>
            <person name="Hepburn T.A."/>
            <person name="Howarth C."/>
            <person name="Jen D."/>
            <person name="Larson L."/>
            <person name="Lewis B."/>
            <person name="Mehta T."/>
            <person name="Park D."/>
            <person name="Pearson M."/>
            <person name="Roberts A."/>
            <person name="Saif S."/>
            <person name="Shea T.D."/>
            <person name="Shenoy N."/>
            <person name="Sisk P."/>
            <person name="Stolte C."/>
            <person name="Sykes S."/>
            <person name="Walk T."/>
            <person name="White J."/>
            <person name="Yandava C."/>
            <person name="Klein B."/>
            <person name="McEwen J.G."/>
            <person name="Puccia R."/>
            <person name="Goldman G.H."/>
            <person name="Felipe M.S."/>
            <person name="Nino-Vega G."/>
            <person name="San-Blas G."/>
            <person name="Taylor J.W."/>
            <person name="Mendoza L."/>
            <person name="Galagan J.E."/>
            <person name="Nusbaum C."/>
            <person name="Birren B.W."/>
        </authorList>
    </citation>
    <scope>NUCLEOTIDE SEQUENCE [LARGE SCALE GENOMIC DNA]</scope>
    <source>
        <strain evidence="2">H143</strain>
    </source>
</reference>
<dbReference type="Proteomes" id="UP000002624">
    <property type="component" value="Unassembled WGS sequence"/>
</dbReference>
<dbReference type="AlphaFoldDB" id="C6HC30"/>
<proteinExistence type="predicted"/>
<accession>C6HC30</accession>